<evidence type="ECO:0000313" key="3">
    <source>
        <dbReference type="Proteomes" id="UP001165080"/>
    </source>
</evidence>
<keyword evidence="3" id="KW-1185">Reference proteome</keyword>
<evidence type="ECO:0000313" key="2">
    <source>
        <dbReference type="EMBL" id="GLC58257.1"/>
    </source>
</evidence>
<protein>
    <submittedName>
        <fullName evidence="2">Uncharacterized protein</fullName>
    </submittedName>
</protein>
<proteinExistence type="predicted"/>
<evidence type="ECO:0000256" key="1">
    <source>
        <dbReference type="SAM" id="MobiDB-lite"/>
    </source>
</evidence>
<sequence length="113" mass="11308">MTPTPPPASVAVVQPTPLPGVLLPWRQRTSQQLPAPPSGAAVFAPEAEMTDPEPAPPPLPLLPPPQPADQKKEGVIAAMTTSVAAVVAAAVAAAGQFGGDITTNGTWGFSAAV</sequence>
<gene>
    <name evidence="2" type="primary">PLESTB002003</name>
    <name evidence="2" type="ORF">PLESTB_001338600</name>
</gene>
<reference evidence="2 3" key="1">
    <citation type="journal article" date="2023" name="Commun. Biol.">
        <title>Reorganization of the ancestral sex-determining regions during the evolution of trioecy in Pleodorina starrii.</title>
        <authorList>
            <person name="Takahashi K."/>
            <person name="Suzuki S."/>
            <person name="Kawai-Toyooka H."/>
            <person name="Yamamoto K."/>
            <person name="Hamaji T."/>
            <person name="Ootsuki R."/>
            <person name="Yamaguchi H."/>
            <person name="Kawachi M."/>
            <person name="Higashiyama T."/>
            <person name="Nozaki H."/>
        </authorList>
    </citation>
    <scope>NUCLEOTIDE SEQUENCE [LARGE SCALE GENOMIC DNA]</scope>
    <source>
        <strain evidence="2 3">NIES-4479</strain>
    </source>
</reference>
<comment type="caution">
    <text evidence="2">The sequence shown here is derived from an EMBL/GenBank/DDBJ whole genome shotgun (WGS) entry which is preliminary data.</text>
</comment>
<organism evidence="2 3">
    <name type="scientific">Pleodorina starrii</name>
    <dbReference type="NCBI Taxonomy" id="330485"/>
    <lineage>
        <taxon>Eukaryota</taxon>
        <taxon>Viridiplantae</taxon>
        <taxon>Chlorophyta</taxon>
        <taxon>core chlorophytes</taxon>
        <taxon>Chlorophyceae</taxon>
        <taxon>CS clade</taxon>
        <taxon>Chlamydomonadales</taxon>
        <taxon>Volvocaceae</taxon>
        <taxon>Pleodorina</taxon>
    </lineage>
</organism>
<dbReference type="AlphaFoldDB" id="A0A9W6F6G6"/>
<feature type="compositionally biased region" description="Pro residues" evidence="1">
    <location>
        <begin position="53"/>
        <end position="67"/>
    </location>
</feature>
<dbReference type="EMBL" id="BRXU01000022">
    <property type="protein sequence ID" value="GLC58257.1"/>
    <property type="molecule type" value="Genomic_DNA"/>
</dbReference>
<name>A0A9W6F6G6_9CHLO</name>
<accession>A0A9W6F6G6</accession>
<dbReference type="Proteomes" id="UP001165080">
    <property type="component" value="Unassembled WGS sequence"/>
</dbReference>
<feature type="region of interest" description="Disordered" evidence="1">
    <location>
        <begin position="47"/>
        <end position="71"/>
    </location>
</feature>